<dbReference type="PROSITE" id="PS50850">
    <property type="entry name" value="MFS"/>
    <property type="match status" value="1"/>
</dbReference>
<evidence type="ECO:0000256" key="3">
    <source>
        <dbReference type="ARBA" id="ARBA00022475"/>
    </source>
</evidence>
<dbReference type="InterPro" id="IPR036259">
    <property type="entry name" value="MFS_trans_sf"/>
</dbReference>
<name>A0ABW6A609_9BACT</name>
<keyword evidence="10" id="KW-1185">Reference proteome</keyword>
<accession>A0ABW6A609</accession>
<proteinExistence type="predicted"/>
<protein>
    <submittedName>
        <fullName evidence="9">MDR family MFS transporter</fullName>
    </submittedName>
</protein>
<dbReference type="CDD" id="cd17329">
    <property type="entry name" value="MFS_MdtH_MDR_like"/>
    <property type="match status" value="1"/>
</dbReference>
<evidence type="ECO:0000313" key="9">
    <source>
        <dbReference type="EMBL" id="MFD2920789.1"/>
    </source>
</evidence>
<dbReference type="Proteomes" id="UP001597511">
    <property type="component" value="Unassembled WGS sequence"/>
</dbReference>
<organism evidence="9 10">
    <name type="scientific">Terrimonas rubra</name>
    <dbReference type="NCBI Taxonomy" id="1035890"/>
    <lineage>
        <taxon>Bacteria</taxon>
        <taxon>Pseudomonadati</taxon>
        <taxon>Bacteroidota</taxon>
        <taxon>Chitinophagia</taxon>
        <taxon>Chitinophagales</taxon>
        <taxon>Chitinophagaceae</taxon>
        <taxon>Terrimonas</taxon>
    </lineage>
</organism>
<evidence type="ECO:0000256" key="4">
    <source>
        <dbReference type="ARBA" id="ARBA00022692"/>
    </source>
</evidence>
<feature type="transmembrane region" description="Helical" evidence="7">
    <location>
        <begin position="56"/>
        <end position="74"/>
    </location>
</feature>
<feature type="transmembrane region" description="Helical" evidence="7">
    <location>
        <begin position="258"/>
        <end position="276"/>
    </location>
</feature>
<comment type="caution">
    <text evidence="9">The sequence shown here is derived from an EMBL/GenBank/DDBJ whole genome shotgun (WGS) entry which is preliminary data.</text>
</comment>
<evidence type="ECO:0000256" key="6">
    <source>
        <dbReference type="ARBA" id="ARBA00023136"/>
    </source>
</evidence>
<keyword evidence="2" id="KW-0813">Transport</keyword>
<reference evidence="10" key="1">
    <citation type="journal article" date="2019" name="Int. J. Syst. Evol. Microbiol.">
        <title>The Global Catalogue of Microorganisms (GCM) 10K type strain sequencing project: providing services to taxonomists for standard genome sequencing and annotation.</title>
        <authorList>
            <consortium name="The Broad Institute Genomics Platform"/>
            <consortium name="The Broad Institute Genome Sequencing Center for Infectious Disease"/>
            <person name="Wu L."/>
            <person name="Ma J."/>
        </authorList>
    </citation>
    <scope>NUCLEOTIDE SEQUENCE [LARGE SCALE GENOMIC DNA]</scope>
    <source>
        <strain evidence="10">KCTC 23299</strain>
    </source>
</reference>
<feature type="transmembrane region" description="Helical" evidence="7">
    <location>
        <begin position="350"/>
        <end position="373"/>
    </location>
</feature>
<feature type="transmembrane region" description="Helical" evidence="7">
    <location>
        <begin position="107"/>
        <end position="124"/>
    </location>
</feature>
<feature type="transmembrane region" description="Helical" evidence="7">
    <location>
        <begin position="312"/>
        <end position="329"/>
    </location>
</feature>
<comment type="subcellular location">
    <subcellularLocation>
        <location evidence="1">Cell membrane</location>
        <topology evidence="1">Multi-pass membrane protein</topology>
    </subcellularLocation>
</comment>
<feature type="transmembrane region" description="Helical" evidence="7">
    <location>
        <begin position="173"/>
        <end position="193"/>
    </location>
</feature>
<feature type="transmembrane region" description="Helical" evidence="7">
    <location>
        <begin position="21"/>
        <end position="44"/>
    </location>
</feature>
<dbReference type="Pfam" id="PF07690">
    <property type="entry name" value="MFS_1"/>
    <property type="match status" value="1"/>
</dbReference>
<feature type="transmembrane region" description="Helical" evidence="7">
    <location>
        <begin position="81"/>
        <end position="101"/>
    </location>
</feature>
<evidence type="ECO:0000256" key="1">
    <source>
        <dbReference type="ARBA" id="ARBA00004651"/>
    </source>
</evidence>
<dbReference type="InterPro" id="IPR020846">
    <property type="entry name" value="MFS_dom"/>
</dbReference>
<dbReference type="PANTHER" id="PTHR23517">
    <property type="entry name" value="RESISTANCE PROTEIN MDTM, PUTATIVE-RELATED-RELATED"/>
    <property type="match status" value="1"/>
</dbReference>
<gene>
    <name evidence="9" type="ORF">ACFS6H_13775</name>
</gene>
<dbReference type="RefSeq" id="WP_386099822.1">
    <property type="nucleotide sequence ID" value="NZ_JBHUOZ010000003.1"/>
</dbReference>
<evidence type="ECO:0000313" key="10">
    <source>
        <dbReference type="Proteomes" id="UP001597511"/>
    </source>
</evidence>
<evidence type="ECO:0000259" key="8">
    <source>
        <dbReference type="PROSITE" id="PS50850"/>
    </source>
</evidence>
<keyword evidence="5 7" id="KW-1133">Transmembrane helix</keyword>
<dbReference type="EMBL" id="JBHUOZ010000003">
    <property type="protein sequence ID" value="MFD2920789.1"/>
    <property type="molecule type" value="Genomic_DNA"/>
</dbReference>
<dbReference type="InterPro" id="IPR050171">
    <property type="entry name" value="MFS_Transporters"/>
</dbReference>
<dbReference type="InterPro" id="IPR011701">
    <property type="entry name" value="MFS"/>
</dbReference>
<feature type="transmembrane region" description="Helical" evidence="7">
    <location>
        <begin position="379"/>
        <end position="399"/>
    </location>
</feature>
<dbReference type="SUPFAM" id="SSF103473">
    <property type="entry name" value="MFS general substrate transporter"/>
    <property type="match status" value="1"/>
</dbReference>
<dbReference type="PANTHER" id="PTHR23517:SF2">
    <property type="entry name" value="MULTIDRUG RESISTANCE PROTEIN MDTH"/>
    <property type="match status" value="1"/>
</dbReference>
<keyword evidence="3" id="KW-1003">Cell membrane</keyword>
<feature type="domain" description="Major facilitator superfamily (MFS) profile" evidence="8">
    <location>
        <begin position="19"/>
        <end position="403"/>
    </location>
</feature>
<evidence type="ECO:0000256" key="2">
    <source>
        <dbReference type="ARBA" id="ARBA00022448"/>
    </source>
</evidence>
<keyword evidence="4 7" id="KW-0812">Transmembrane</keyword>
<feature type="transmembrane region" description="Helical" evidence="7">
    <location>
        <begin position="288"/>
        <end position="306"/>
    </location>
</feature>
<feature type="transmembrane region" description="Helical" evidence="7">
    <location>
        <begin position="223"/>
        <end position="246"/>
    </location>
</feature>
<feature type="transmembrane region" description="Helical" evidence="7">
    <location>
        <begin position="145"/>
        <end position="167"/>
    </location>
</feature>
<evidence type="ECO:0000256" key="7">
    <source>
        <dbReference type="SAM" id="Phobius"/>
    </source>
</evidence>
<keyword evidence="6 7" id="KW-0472">Membrane</keyword>
<sequence length="403" mass="44416">MLQSAIQTYKNAYSGLSRETWLLSVIMLINRSGTMVVPFMTLYLTSPAMGYSIADAGIVFGLFGFGAFCGAYVGGKATDKLGHFPVQLVALAGGGLLFFVLGQLKDYYLICLFTFLLSFVNEAFRPANATAIALFSKPENRTRSYSLNRLAINLGWAFGSAVGGVLAAHSYELLFWVDGVTNISAGILLFLYLKPSKEIVAERKEAVTLADNKTGSAYRDKTFLIFIGLTILFAACFFQLFTNFPVFMKKEKGFSEQFIGALMAINGLTIAVVEMVMVYKLETKGRNILYMSTGMALTGIGFLLLNLPFFEYSLAVIMILFITFGEMYAMPFMNSYWIARAKPHNRGQYAALYTMAWSAAQTLGPIGGSYLAQHAGFTITWYIVAGLSIITAILLYKILRSQQ</sequence>
<dbReference type="Gene3D" id="1.20.1250.20">
    <property type="entry name" value="MFS general substrate transporter like domains"/>
    <property type="match status" value="2"/>
</dbReference>
<evidence type="ECO:0000256" key="5">
    <source>
        <dbReference type="ARBA" id="ARBA00022989"/>
    </source>
</evidence>